<protein>
    <submittedName>
        <fullName evidence="2">Uncharacterized protein</fullName>
    </submittedName>
</protein>
<accession>A0A9W9K0J8</accession>
<dbReference type="AlphaFoldDB" id="A0A9W9K0J8"/>
<organism evidence="2 3">
    <name type="scientific">Penicillium angulare</name>
    <dbReference type="NCBI Taxonomy" id="116970"/>
    <lineage>
        <taxon>Eukaryota</taxon>
        <taxon>Fungi</taxon>
        <taxon>Dikarya</taxon>
        <taxon>Ascomycota</taxon>
        <taxon>Pezizomycotina</taxon>
        <taxon>Eurotiomycetes</taxon>
        <taxon>Eurotiomycetidae</taxon>
        <taxon>Eurotiales</taxon>
        <taxon>Aspergillaceae</taxon>
        <taxon>Penicillium</taxon>
    </lineage>
</organism>
<comment type="caution">
    <text evidence="2">The sequence shown here is derived from an EMBL/GenBank/DDBJ whole genome shotgun (WGS) entry which is preliminary data.</text>
</comment>
<reference evidence="2" key="1">
    <citation type="submission" date="2022-11" db="EMBL/GenBank/DDBJ databases">
        <authorList>
            <person name="Petersen C."/>
        </authorList>
    </citation>
    <scope>NUCLEOTIDE SEQUENCE</scope>
    <source>
        <strain evidence="2">IBT 30069</strain>
    </source>
</reference>
<evidence type="ECO:0000313" key="2">
    <source>
        <dbReference type="EMBL" id="KAJ5088320.1"/>
    </source>
</evidence>
<dbReference type="OrthoDB" id="4526540at2759"/>
<feature type="region of interest" description="Disordered" evidence="1">
    <location>
        <begin position="1"/>
        <end position="57"/>
    </location>
</feature>
<name>A0A9W9K0J8_9EURO</name>
<sequence>MSDKSNGPIHEHEGFFERILHPHKKDDNKEKEPEHEHEHEHDAKDPNAPKKESEMDKFKDYIHEDEEIEQEGGTYSNLM</sequence>
<proteinExistence type="predicted"/>
<dbReference type="Proteomes" id="UP001149165">
    <property type="component" value="Unassembled WGS sequence"/>
</dbReference>
<evidence type="ECO:0000313" key="3">
    <source>
        <dbReference type="Proteomes" id="UP001149165"/>
    </source>
</evidence>
<evidence type="ECO:0000256" key="1">
    <source>
        <dbReference type="SAM" id="MobiDB-lite"/>
    </source>
</evidence>
<gene>
    <name evidence="2" type="ORF">N7456_011936</name>
</gene>
<keyword evidence="3" id="KW-1185">Reference proteome</keyword>
<reference evidence="2" key="2">
    <citation type="journal article" date="2023" name="IMA Fungus">
        <title>Comparative genomic study of the Penicillium genus elucidates a diverse pangenome and 15 lateral gene transfer events.</title>
        <authorList>
            <person name="Petersen C."/>
            <person name="Sorensen T."/>
            <person name="Nielsen M.R."/>
            <person name="Sondergaard T.E."/>
            <person name="Sorensen J.L."/>
            <person name="Fitzpatrick D.A."/>
            <person name="Frisvad J.C."/>
            <person name="Nielsen K.L."/>
        </authorList>
    </citation>
    <scope>NUCLEOTIDE SEQUENCE</scope>
    <source>
        <strain evidence="2">IBT 30069</strain>
    </source>
</reference>
<dbReference type="EMBL" id="JAPQKH010000007">
    <property type="protein sequence ID" value="KAJ5088320.1"/>
    <property type="molecule type" value="Genomic_DNA"/>
</dbReference>